<dbReference type="Pfam" id="PF20420">
    <property type="entry name" value="DUF6702"/>
    <property type="match status" value="1"/>
</dbReference>
<evidence type="ECO:0000313" key="1">
    <source>
        <dbReference type="EMBL" id="MDT0604959.1"/>
    </source>
</evidence>
<organism evidence="1 2">
    <name type="scientific">Thalassotalea castellviae</name>
    <dbReference type="NCBI Taxonomy" id="3075612"/>
    <lineage>
        <taxon>Bacteria</taxon>
        <taxon>Pseudomonadati</taxon>
        <taxon>Pseudomonadota</taxon>
        <taxon>Gammaproteobacteria</taxon>
        <taxon>Alteromonadales</taxon>
        <taxon>Colwelliaceae</taxon>
        <taxon>Thalassotalea</taxon>
    </lineage>
</organism>
<sequence length="146" mass="17062">MTSAHKYFFGLTEISVNPKNQTIEIIHQFTAHDLENAIAEQKQEHFSPEHPKYDLYIKEYFDNHFQLDFHQKKIELNWVGLELMKGKVIIYQEAQFKNKLAGLVVKNDLLVDTYTKQVNIVNYQDSGLKGSFTFTESNNVAIIEKH</sequence>
<protein>
    <submittedName>
        <fullName evidence="1">Uncharacterized protein</fullName>
    </submittedName>
</protein>
<reference evidence="1 2" key="1">
    <citation type="submission" date="2023-09" db="EMBL/GenBank/DDBJ databases">
        <authorList>
            <person name="Rey-Velasco X."/>
        </authorList>
    </citation>
    <scope>NUCLEOTIDE SEQUENCE [LARGE SCALE GENOMIC DNA]</scope>
    <source>
        <strain evidence="1 2">W431</strain>
    </source>
</reference>
<accession>A0ABU3A456</accession>
<name>A0ABU3A456_9GAMM</name>
<dbReference type="RefSeq" id="WP_311583953.1">
    <property type="nucleotide sequence ID" value="NZ_JAVRIF010000010.1"/>
</dbReference>
<comment type="caution">
    <text evidence="1">The sequence shown here is derived from an EMBL/GenBank/DDBJ whole genome shotgun (WGS) entry which is preliminary data.</text>
</comment>
<dbReference type="EMBL" id="JAVRIF010000010">
    <property type="protein sequence ID" value="MDT0604959.1"/>
    <property type="molecule type" value="Genomic_DNA"/>
</dbReference>
<dbReference type="InterPro" id="IPR046525">
    <property type="entry name" value="DUF6702"/>
</dbReference>
<proteinExistence type="predicted"/>
<gene>
    <name evidence="1" type="ORF">RM573_15255</name>
</gene>
<evidence type="ECO:0000313" key="2">
    <source>
        <dbReference type="Proteomes" id="UP001266357"/>
    </source>
</evidence>
<dbReference type="Proteomes" id="UP001266357">
    <property type="component" value="Unassembled WGS sequence"/>
</dbReference>
<keyword evidence="2" id="KW-1185">Reference proteome</keyword>